<comment type="caution">
    <text evidence="4">The sequence shown here is derived from an EMBL/GenBank/DDBJ whole genome shotgun (WGS) entry which is preliminary data.</text>
</comment>
<dbReference type="GO" id="GO:0016787">
    <property type="term" value="F:hydrolase activity"/>
    <property type="evidence" value="ECO:0007669"/>
    <property type="project" value="UniProtKB-KW"/>
</dbReference>
<dbReference type="CDD" id="cd01823">
    <property type="entry name" value="SEST_like"/>
    <property type="match status" value="1"/>
</dbReference>
<accession>A0ABW6LD29</accession>
<proteinExistence type="predicted"/>
<protein>
    <submittedName>
        <fullName evidence="4">SGNH/GDSL hydrolase family protein</fullName>
        <ecNumber evidence="4">3.1.-.-</ecNumber>
    </submittedName>
</protein>
<feature type="domain" description="SGNH hydrolase-type esterase" evidence="3">
    <location>
        <begin position="214"/>
        <end position="441"/>
    </location>
</feature>
<sequence>MRPWLHRIPTVLGYTAAVLAVAALSVWLSVRVTPLQTVSPAGQTVQVGAASPDLSLSGPGELELFGQVIPTRPRFEGPIRPRLKLTSISLNAQAKALTEPGGAQAAGKDLSRQLTSAWTRYLLWETLIAAGFAAMIAVTVASVRRRNRTSTLWMLATAVTGVCALNALGVYLLASTTPEALRQVRSIEDLVGPSTPTPVTAVGAPARPGVQAVVIGDSTAAAIGNAPLDRPTAADKACGRSKDAYAVYLAAANNWNTLNLACSGATIRDGLLGPQQRGTTQVPPQLPAAMGATKASVIIVSIGANDIHWSTMTALCAAANACDDRASTAYVHQQLAAFTTAYYDLLGNLAALPQHPRVLINEYYNPFGENVDCLKDQNITTAKARILKTRLDELNSVLRQGAQTFNFTAVPQHFDGHRLCSDQPFVQGPDANAPLHPNAAGELAIALADQQALSRTSTPTPTPRATARKKNP</sequence>
<dbReference type="Pfam" id="PF13472">
    <property type="entry name" value="Lipase_GDSL_2"/>
    <property type="match status" value="1"/>
</dbReference>
<dbReference type="RefSeq" id="WP_358282906.1">
    <property type="nucleotide sequence ID" value="NZ_JBEYGJ010000014.1"/>
</dbReference>
<dbReference type="EC" id="3.1.-.-" evidence="4"/>
<feature type="transmembrane region" description="Helical" evidence="2">
    <location>
        <begin position="152"/>
        <end position="174"/>
    </location>
</feature>
<name>A0ABW6LD29_9ACTN</name>
<dbReference type="PANTHER" id="PTHR37981:SF1">
    <property type="entry name" value="SGNH HYDROLASE-TYPE ESTERASE DOMAIN-CONTAINING PROTEIN"/>
    <property type="match status" value="1"/>
</dbReference>
<feature type="compositionally biased region" description="Low complexity" evidence="1">
    <location>
        <begin position="454"/>
        <end position="465"/>
    </location>
</feature>
<dbReference type="Proteomes" id="UP001601288">
    <property type="component" value="Unassembled WGS sequence"/>
</dbReference>
<evidence type="ECO:0000313" key="4">
    <source>
        <dbReference type="EMBL" id="MFE9225609.1"/>
    </source>
</evidence>
<dbReference type="Gene3D" id="3.40.50.1110">
    <property type="entry name" value="SGNH hydrolase"/>
    <property type="match status" value="1"/>
</dbReference>
<feature type="transmembrane region" description="Helical" evidence="2">
    <location>
        <begin position="121"/>
        <end position="140"/>
    </location>
</feature>
<dbReference type="EMBL" id="JBIAFP010000007">
    <property type="protein sequence ID" value="MFE9225609.1"/>
    <property type="molecule type" value="Genomic_DNA"/>
</dbReference>
<dbReference type="InterPro" id="IPR036514">
    <property type="entry name" value="SGNH_hydro_sf"/>
</dbReference>
<organism evidence="4 5">
    <name type="scientific">Streptomyces massasporeus</name>
    <dbReference type="NCBI Taxonomy" id="67324"/>
    <lineage>
        <taxon>Bacteria</taxon>
        <taxon>Bacillati</taxon>
        <taxon>Actinomycetota</taxon>
        <taxon>Actinomycetes</taxon>
        <taxon>Kitasatosporales</taxon>
        <taxon>Streptomycetaceae</taxon>
        <taxon>Streptomyces</taxon>
    </lineage>
</organism>
<evidence type="ECO:0000256" key="2">
    <source>
        <dbReference type="SAM" id="Phobius"/>
    </source>
</evidence>
<keyword evidence="4" id="KW-0378">Hydrolase</keyword>
<evidence type="ECO:0000256" key="1">
    <source>
        <dbReference type="SAM" id="MobiDB-lite"/>
    </source>
</evidence>
<dbReference type="InterPro" id="IPR013830">
    <property type="entry name" value="SGNH_hydro"/>
</dbReference>
<dbReference type="InterPro" id="IPR037460">
    <property type="entry name" value="SEST-like"/>
</dbReference>
<feature type="transmembrane region" description="Helical" evidence="2">
    <location>
        <begin position="12"/>
        <end position="30"/>
    </location>
</feature>
<evidence type="ECO:0000313" key="5">
    <source>
        <dbReference type="Proteomes" id="UP001601288"/>
    </source>
</evidence>
<keyword evidence="2" id="KW-0472">Membrane</keyword>
<keyword evidence="2" id="KW-1133">Transmembrane helix</keyword>
<keyword evidence="5" id="KW-1185">Reference proteome</keyword>
<keyword evidence="2" id="KW-0812">Transmembrane</keyword>
<gene>
    <name evidence="4" type="ORF">ACFYM3_13425</name>
</gene>
<dbReference type="SUPFAM" id="SSF52266">
    <property type="entry name" value="SGNH hydrolase"/>
    <property type="match status" value="1"/>
</dbReference>
<reference evidence="4 5" key="1">
    <citation type="submission" date="2024-10" db="EMBL/GenBank/DDBJ databases">
        <title>The Natural Products Discovery Center: Release of the First 8490 Sequenced Strains for Exploring Actinobacteria Biosynthetic Diversity.</title>
        <authorList>
            <person name="Kalkreuter E."/>
            <person name="Kautsar S.A."/>
            <person name="Yang D."/>
            <person name="Bader C.D."/>
            <person name="Teijaro C.N."/>
            <person name="Fluegel L."/>
            <person name="Davis C.M."/>
            <person name="Simpson J.R."/>
            <person name="Lauterbach L."/>
            <person name="Steele A.D."/>
            <person name="Gui C."/>
            <person name="Meng S."/>
            <person name="Li G."/>
            <person name="Viehrig K."/>
            <person name="Ye F."/>
            <person name="Su P."/>
            <person name="Kiefer A.F."/>
            <person name="Nichols A."/>
            <person name="Cepeda A.J."/>
            <person name="Yan W."/>
            <person name="Fan B."/>
            <person name="Jiang Y."/>
            <person name="Adhikari A."/>
            <person name="Zheng C.-J."/>
            <person name="Schuster L."/>
            <person name="Cowan T.M."/>
            <person name="Smanski M.J."/>
            <person name="Chevrette M.G."/>
            <person name="De Carvalho L.P.S."/>
            <person name="Shen B."/>
        </authorList>
    </citation>
    <scope>NUCLEOTIDE SEQUENCE [LARGE SCALE GENOMIC DNA]</scope>
    <source>
        <strain evidence="4 5">NPDC007066</strain>
    </source>
</reference>
<feature type="region of interest" description="Disordered" evidence="1">
    <location>
        <begin position="449"/>
        <end position="472"/>
    </location>
</feature>
<dbReference type="PANTHER" id="PTHR37981">
    <property type="entry name" value="LIPASE 2"/>
    <property type="match status" value="1"/>
</dbReference>
<evidence type="ECO:0000259" key="3">
    <source>
        <dbReference type="Pfam" id="PF13472"/>
    </source>
</evidence>